<dbReference type="AlphaFoldDB" id="A0A2T4U006"/>
<keyword evidence="3" id="KW-1185">Reference proteome</keyword>
<dbReference type="PANTHER" id="PTHR34610">
    <property type="entry name" value="SSL7007 PROTEIN"/>
    <property type="match status" value="1"/>
</dbReference>
<dbReference type="PANTHER" id="PTHR34610:SF3">
    <property type="entry name" value="SSL7007 PROTEIN"/>
    <property type="match status" value="1"/>
</dbReference>
<protein>
    <submittedName>
        <fullName evidence="2">Putative toxin-antitoxin system toxin component, PIN family</fullName>
    </submittedName>
</protein>
<dbReference type="SMART" id="SM00670">
    <property type="entry name" value="PINc"/>
    <property type="match status" value="1"/>
</dbReference>
<name>A0A2T4U006_9BACT</name>
<reference evidence="2 3" key="1">
    <citation type="submission" date="2017-09" db="EMBL/GenBank/DDBJ databases">
        <title>Bloom of a denitrifying methanotroph, Candidatus Methylomirabilis limnetica, in a deep stratified lake.</title>
        <authorList>
            <person name="Graf J.S."/>
            <person name="Marchant H.K."/>
            <person name="Tienken D."/>
            <person name="Hach P.F."/>
            <person name="Brand A."/>
            <person name="Schubert C.J."/>
            <person name="Kuypers M.M."/>
            <person name="Milucka J."/>
        </authorList>
    </citation>
    <scope>NUCLEOTIDE SEQUENCE [LARGE SCALE GENOMIC DNA]</scope>
    <source>
        <strain evidence="2 3">Zug</strain>
    </source>
</reference>
<dbReference type="NCBIfam" id="TIGR00305">
    <property type="entry name" value="putative toxin-antitoxin system toxin component, PIN family"/>
    <property type="match status" value="1"/>
</dbReference>
<dbReference type="Gene3D" id="3.40.50.1010">
    <property type="entry name" value="5'-nuclease"/>
    <property type="match status" value="1"/>
</dbReference>
<evidence type="ECO:0000259" key="1">
    <source>
        <dbReference type="SMART" id="SM00670"/>
    </source>
</evidence>
<dbReference type="InterPro" id="IPR029060">
    <property type="entry name" value="PIN-like_dom_sf"/>
</dbReference>
<gene>
    <name evidence="2" type="ORF">CLG94_03160</name>
</gene>
<dbReference type="Proteomes" id="UP000241436">
    <property type="component" value="Unassembled WGS sequence"/>
</dbReference>
<dbReference type="InterPro" id="IPR002850">
    <property type="entry name" value="PIN_toxin-like"/>
</dbReference>
<dbReference type="InterPro" id="IPR002716">
    <property type="entry name" value="PIN_dom"/>
</dbReference>
<dbReference type="EMBL" id="NVQC01000013">
    <property type="protein sequence ID" value="PTL36689.1"/>
    <property type="molecule type" value="Genomic_DNA"/>
</dbReference>
<comment type="caution">
    <text evidence="2">The sequence shown here is derived from an EMBL/GenBank/DDBJ whole genome shotgun (WGS) entry which is preliminary data.</text>
</comment>
<accession>A0A2T4U006</accession>
<dbReference type="Pfam" id="PF13470">
    <property type="entry name" value="PIN_3"/>
    <property type="match status" value="1"/>
</dbReference>
<evidence type="ECO:0000313" key="3">
    <source>
        <dbReference type="Proteomes" id="UP000241436"/>
    </source>
</evidence>
<dbReference type="RefSeq" id="WP_107561442.1">
    <property type="nucleotide sequence ID" value="NZ_NVQC01000013.1"/>
</dbReference>
<evidence type="ECO:0000313" key="2">
    <source>
        <dbReference type="EMBL" id="PTL36689.1"/>
    </source>
</evidence>
<dbReference type="SUPFAM" id="SSF88723">
    <property type="entry name" value="PIN domain-like"/>
    <property type="match status" value="1"/>
</dbReference>
<dbReference type="OrthoDB" id="9798108at2"/>
<sequence>MRIVLDTNVLISALAFPGSKPDQILSRIRRRASELFISPFILSELDRVLREKFRFTNKEVDVRVNAIRAIAHVITPIERITIVTANDDDNRILECAAAAQAEFLVTGDKEHLLPLGSYHGIKIVSPAQYLDLLTQGI</sequence>
<proteinExistence type="predicted"/>
<organism evidence="2 3">
    <name type="scientific">Candidatus Methylomirabilis limnetica</name>
    <dbReference type="NCBI Taxonomy" id="2033718"/>
    <lineage>
        <taxon>Bacteria</taxon>
        <taxon>Candidatus Methylomirabilota</taxon>
        <taxon>Candidatus Methylomirabilia</taxon>
        <taxon>Candidatus Methylomirabilales</taxon>
        <taxon>Candidatus Methylomirabilaceae</taxon>
        <taxon>Candidatus Methylomirabilis</taxon>
    </lineage>
</organism>
<feature type="domain" description="PIN" evidence="1">
    <location>
        <begin position="1"/>
        <end position="113"/>
    </location>
</feature>
<reference evidence="3" key="2">
    <citation type="journal article" date="2018" name="Environ. Microbiol.">
        <title>Bloom of a denitrifying methanotroph, 'Candidatus Methylomirabilis limnetica', in a deep stratified lake.</title>
        <authorList>
            <person name="Graf J.S."/>
            <person name="Mayr M.J."/>
            <person name="Marchant H.K."/>
            <person name="Tienken D."/>
            <person name="Hach P.F."/>
            <person name="Brand A."/>
            <person name="Schubert C.J."/>
            <person name="Kuypers M.M."/>
            <person name="Milucka J."/>
        </authorList>
    </citation>
    <scope>NUCLEOTIDE SEQUENCE [LARGE SCALE GENOMIC DNA]</scope>
    <source>
        <strain evidence="3">Zug</strain>
    </source>
</reference>